<evidence type="ECO:0000259" key="10">
    <source>
        <dbReference type="Pfam" id="PF02770"/>
    </source>
</evidence>
<dbReference type="RefSeq" id="WP_100742378.1">
    <property type="nucleotide sequence ID" value="NZ_NPDW01000001.1"/>
</dbReference>
<dbReference type="InterPro" id="IPR006091">
    <property type="entry name" value="Acyl-CoA_Oxase/DH_mid-dom"/>
</dbReference>
<accession>A0A2N0AMI5</accession>
<evidence type="ECO:0000313" key="13">
    <source>
        <dbReference type="Proteomes" id="UP000232145"/>
    </source>
</evidence>
<dbReference type="InterPro" id="IPR046373">
    <property type="entry name" value="Acyl-CoA_Oxase/DH_mid-dom_sf"/>
</dbReference>
<dbReference type="FunFam" id="1.20.140.10:FF:000001">
    <property type="entry name" value="Acyl-CoA dehydrogenase"/>
    <property type="match status" value="1"/>
</dbReference>
<feature type="domain" description="Acyl-CoA dehydrogenase/oxidase C-terminal" evidence="9">
    <location>
        <begin position="241"/>
        <end position="383"/>
    </location>
</feature>
<name>A0A2N0AMI5_9LEPT</name>
<keyword evidence="4" id="KW-0101">Branched-chain amino acid catabolism</keyword>
<dbReference type="Gene3D" id="1.10.540.10">
    <property type="entry name" value="Acyl-CoA dehydrogenase/oxidase, N-terminal domain"/>
    <property type="match status" value="1"/>
</dbReference>
<dbReference type="GO" id="GO:0009083">
    <property type="term" value="P:branched-chain amino acid catabolic process"/>
    <property type="evidence" value="ECO:0007669"/>
    <property type="project" value="UniProtKB-KW"/>
</dbReference>
<evidence type="ECO:0000256" key="2">
    <source>
        <dbReference type="ARBA" id="ARBA00005109"/>
    </source>
</evidence>
<comment type="caution">
    <text evidence="12">The sequence shown here is derived from an EMBL/GenBank/DDBJ whole genome shotgun (WGS) entry which is preliminary data.</text>
</comment>
<dbReference type="SUPFAM" id="SSF56645">
    <property type="entry name" value="Acyl-CoA dehydrogenase NM domain-like"/>
    <property type="match status" value="1"/>
</dbReference>
<dbReference type="Gene3D" id="2.40.110.10">
    <property type="entry name" value="Butyryl-CoA Dehydrogenase, subunit A, domain 2"/>
    <property type="match status" value="1"/>
</dbReference>
<organism evidence="12 13">
    <name type="scientific">Leptospira harrisiae</name>
    <dbReference type="NCBI Taxonomy" id="2023189"/>
    <lineage>
        <taxon>Bacteria</taxon>
        <taxon>Pseudomonadati</taxon>
        <taxon>Spirochaetota</taxon>
        <taxon>Spirochaetia</taxon>
        <taxon>Leptospirales</taxon>
        <taxon>Leptospiraceae</taxon>
        <taxon>Leptospira</taxon>
    </lineage>
</organism>
<dbReference type="InterPro" id="IPR009075">
    <property type="entry name" value="AcylCo_DH/oxidase_C"/>
</dbReference>
<dbReference type="AlphaFoldDB" id="A0A2N0AMI5"/>
<evidence type="ECO:0000256" key="4">
    <source>
        <dbReference type="ARBA" id="ARBA00022456"/>
    </source>
</evidence>
<keyword evidence="5 8" id="KW-0285">Flavoprotein</keyword>
<dbReference type="InterPro" id="IPR036250">
    <property type="entry name" value="AcylCo_DH-like_C"/>
</dbReference>
<dbReference type="InterPro" id="IPR013786">
    <property type="entry name" value="AcylCoA_DH/ox_N"/>
</dbReference>
<keyword evidence="6 8" id="KW-0274">FAD</keyword>
<dbReference type="GO" id="GO:0003995">
    <property type="term" value="F:acyl-CoA dehydrogenase activity"/>
    <property type="evidence" value="ECO:0007669"/>
    <property type="project" value="InterPro"/>
</dbReference>
<dbReference type="PROSITE" id="PS00072">
    <property type="entry name" value="ACYL_COA_DH_1"/>
    <property type="match status" value="1"/>
</dbReference>
<dbReference type="Pfam" id="PF02771">
    <property type="entry name" value="Acyl-CoA_dh_N"/>
    <property type="match status" value="1"/>
</dbReference>
<dbReference type="InterPro" id="IPR009100">
    <property type="entry name" value="AcylCoA_DH/oxidase_NM_dom_sf"/>
</dbReference>
<comment type="pathway">
    <text evidence="2">Amino-acid degradation; L-valine degradation.</text>
</comment>
<proteinExistence type="inferred from homology"/>
<dbReference type="SUPFAM" id="SSF47203">
    <property type="entry name" value="Acyl-CoA dehydrogenase C-terminal domain-like"/>
    <property type="match status" value="1"/>
</dbReference>
<keyword evidence="7 8" id="KW-0560">Oxidoreductase</keyword>
<gene>
    <name evidence="12" type="ORF">CH364_04450</name>
</gene>
<comment type="cofactor">
    <cofactor evidence="1 8">
        <name>FAD</name>
        <dbReference type="ChEBI" id="CHEBI:57692"/>
    </cofactor>
</comment>
<dbReference type="EMBL" id="NPDX01000001">
    <property type="protein sequence ID" value="PJZ85480.1"/>
    <property type="molecule type" value="Genomic_DNA"/>
</dbReference>
<comment type="similarity">
    <text evidence="3 8">Belongs to the acyl-CoA dehydrogenase family.</text>
</comment>
<evidence type="ECO:0000256" key="3">
    <source>
        <dbReference type="ARBA" id="ARBA00009347"/>
    </source>
</evidence>
<protein>
    <submittedName>
        <fullName evidence="12">Acyl-CoA dehydrogenase</fullName>
    </submittedName>
</protein>
<evidence type="ECO:0000256" key="5">
    <source>
        <dbReference type="ARBA" id="ARBA00022630"/>
    </source>
</evidence>
<dbReference type="InterPro" id="IPR006089">
    <property type="entry name" value="Acyl-CoA_DH_CS"/>
</dbReference>
<reference evidence="12 13" key="1">
    <citation type="submission" date="2017-07" db="EMBL/GenBank/DDBJ databases">
        <title>Leptospira spp. isolated from tropical soils.</title>
        <authorList>
            <person name="Thibeaux R."/>
            <person name="Iraola G."/>
            <person name="Ferres I."/>
            <person name="Bierque E."/>
            <person name="Girault D."/>
            <person name="Soupe-Gilbert M.-E."/>
            <person name="Picardeau M."/>
            <person name="Goarant C."/>
        </authorList>
    </citation>
    <scope>NUCLEOTIDE SEQUENCE [LARGE SCALE GENOMIC DNA]</scope>
    <source>
        <strain evidence="12 13">FH2-B-A1</strain>
    </source>
</reference>
<dbReference type="Pfam" id="PF00441">
    <property type="entry name" value="Acyl-CoA_dh_1"/>
    <property type="match status" value="1"/>
</dbReference>
<evidence type="ECO:0000259" key="9">
    <source>
        <dbReference type="Pfam" id="PF00441"/>
    </source>
</evidence>
<evidence type="ECO:0000256" key="7">
    <source>
        <dbReference type="ARBA" id="ARBA00023002"/>
    </source>
</evidence>
<keyword evidence="13" id="KW-1185">Reference proteome</keyword>
<sequence length="524" mass="58914">MIHPKLNPYLNEEERSFYNTVFQFSEDKVFPSAEERDEKEIWSDELWKEFSKAGLTGLTIPSEFGGEGASCLQCSIATDAFASGSLDGGMGLSWVAHLVIGTMPIVFQGTSEQKSKYLPKLATGEWMAGFALTEPASGSDAASLLTKAEEVEGGWKLNGTKMYITNGPVGQVFVVMARTSEKGRGPMGISAFIVENNTPGFKVSKILKKLGHHTSMTAELVFEDMIIPKENLLGPLNTGFMRIGKETLEWERTVFVAGLAGAMEFCFRKGLRYANERVQFGKPISSFYGMRDILVRNWVYIQAARRLIYWVAERKDRGVASPLESSLGKLISSEIAEDVAKDSVQLFGGYGYMKEYSVERFYRDVKLGTIGGGTSEIQRSIISSLYPGKEKFLKDFSKLEVESNLTDKIQNVLFEIILSMDAEPNRKKQQSVEFAFADVLSIFVILSLSELDTHKPTEYYSLDEKLMDRKLLSYYLVGKYLMSFTRLSNYVPEKLTQLWDCYSQLGKSVEESVHERFHSLQELL</sequence>
<dbReference type="Pfam" id="PF02770">
    <property type="entry name" value="Acyl-CoA_dh_M"/>
    <property type="match status" value="1"/>
</dbReference>
<evidence type="ECO:0000256" key="6">
    <source>
        <dbReference type="ARBA" id="ARBA00022827"/>
    </source>
</evidence>
<evidence type="ECO:0000256" key="8">
    <source>
        <dbReference type="RuleBase" id="RU362125"/>
    </source>
</evidence>
<dbReference type="PROSITE" id="PS00073">
    <property type="entry name" value="ACYL_COA_DH_2"/>
    <property type="match status" value="1"/>
</dbReference>
<feature type="domain" description="Acyl-CoA dehydrogenase/oxidase N-terminal" evidence="11">
    <location>
        <begin position="11"/>
        <end position="125"/>
    </location>
</feature>
<evidence type="ECO:0000259" key="11">
    <source>
        <dbReference type="Pfam" id="PF02771"/>
    </source>
</evidence>
<dbReference type="PANTHER" id="PTHR43884">
    <property type="entry name" value="ACYL-COA DEHYDROGENASE"/>
    <property type="match status" value="1"/>
</dbReference>
<dbReference type="FunFam" id="2.40.110.10:FF:000001">
    <property type="entry name" value="Acyl-CoA dehydrogenase, mitochondrial"/>
    <property type="match status" value="1"/>
</dbReference>
<dbReference type="Proteomes" id="UP000232145">
    <property type="component" value="Unassembled WGS sequence"/>
</dbReference>
<evidence type="ECO:0000256" key="1">
    <source>
        <dbReference type="ARBA" id="ARBA00001974"/>
    </source>
</evidence>
<dbReference type="PANTHER" id="PTHR43884:SF12">
    <property type="entry name" value="ISOVALERYL-COA DEHYDROGENASE, MITOCHONDRIAL-RELATED"/>
    <property type="match status" value="1"/>
</dbReference>
<dbReference type="OrthoDB" id="335553at2"/>
<evidence type="ECO:0000313" key="12">
    <source>
        <dbReference type="EMBL" id="PJZ85480.1"/>
    </source>
</evidence>
<feature type="domain" description="Acyl-CoA oxidase/dehydrogenase middle" evidence="10">
    <location>
        <begin position="129"/>
        <end position="225"/>
    </location>
</feature>
<dbReference type="InterPro" id="IPR037069">
    <property type="entry name" value="AcylCoA_DH/ox_N_sf"/>
</dbReference>
<dbReference type="GO" id="GO:0050660">
    <property type="term" value="F:flavin adenine dinucleotide binding"/>
    <property type="evidence" value="ECO:0007669"/>
    <property type="project" value="InterPro"/>
</dbReference>
<dbReference type="Gene3D" id="1.20.140.10">
    <property type="entry name" value="Butyryl-CoA Dehydrogenase, subunit A, domain 3"/>
    <property type="match status" value="1"/>
</dbReference>